<protein>
    <recommendedName>
        <fullName evidence="4 5">Small ribosomal subunit protein eS8</fullName>
    </recommendedName>
</protein>
<sequence>MLVKSAAYYQGNDLRKPSGGVKGRVAKVKRKALCGGPPKVPEVGPQQIQVERVAGGNMKIRLKSAQYANVYIPKEKRMVKAKIVSVVSTPANPDFAKKNQIVKGAIIQTEVGRAVVVSRPGQHGVINAVLVE</sequence>
<gene>
    <name evidence="5 6" type="primary">rps8e</name>
    <name evidence="6" type="ordered locus">TTX_2084</name>
</gene>
<proteinExistence type="inferred from homology"/>
<dbReference type="Gene3D" id="2.40.10.310">
    <property type="match status" value="1"/>
</dbReference>
<organism evidence="6 7">
    <name type="scientific">Thermoproteus tenax (strain ATCC 35583 / DSM 2078 / JCM 9277 / NBRC 100435 / Kra 1)</name>
    <dbReference type="NCBI Taxonomy" id="768679"/>
    <lineage>
        <taxon>Archaea</taxon>
        <taxon>Thermoproteota</taxon>
        <taxon>Thermoprotei</taxon>
        <taxon>Thermoproteales</taxon>
        <taxon>Thermoproteaceae</taxon>
        <taxon>Thermoproteus</taxon>
    </lineage>
</organism>
<dbReference type="GO" id="GO:0003735">
    <property type="term" value="F:structural constituent of ribosome"/>
    <property type="evidence" value="ECO:0007669"/>
    <property type="project" value="InterPro"/>
</dbReference>
<dbReference type="InterPro" id="IPR020919">
    <property type="entry name" value="Ribosomal_protein_eS8_arc"/>
</dbReference>
<dbReference type="NCBIfam" id="TIGR00307">
    <property type="entry name" value="eS8"/>
    <property type="match status" value="1"/>
</dbReference>
<dbReference type="HOGENOM" id="CLU_080597_2_1_2"/>
<dbReference type="CDD" id="cd11382">
    <property type="entry name" value="Ribosomal_S8e"/>
    <property type="match status" value="1"/>
</dbReference>
<dbReference type="Pfam" id="PF01201">
    <property type="entry name" value="Ribosomal_S8e"/>
    <property type="match status" value="1"/>
</dbReference>
<dbReference type="GO" id="GO:1990904">
    <property type="term" value="C:ribonucleoprotein complex"/>
    <property type="evidence" value="ECO:0007669"/>
    <property type="project" value="UniProtKB-KW"/>
</dbReference>
<evidence type="ECO:0000313" key="6">
    <source>
        <dbReference type="EMBL" id="CCC82696.1"/>
    </source>
</evidence>
<dbReference type="STRING" id="768679.TTX_2084"/>
<evidence type="ECO:0000256" key="4">
    <source>
        <dbReference type="ARBA" id="ARBA00035277"/>
    </source>
</evidence>
<name>G4RMM0_THETK</name>
<keyword evidence="3 5" id="KW-0687">Ribonucleoprotein</keyword>
<dbReference type="PANTHER" id="PTHR10394">
    <property type="entry name" value="40S RIBOSOMAL PROTEIN S8"/>
    <property type="match status" value="1"/>
</dbReference>
<comment type="subunit">
    <text evidence="5">Part of the 30S ribosomal subunit.</text>
</comment>
<dbReference type="Proteomes" id="UP000002654">
    <property type="component" value="Chromosome"/>
</dbReference>
<keyword evidence="2 5" id="KW-0689">Ribosomal protein</keyword>
<dbReference type="AlphaFoldDB" id="G4RMM0"/>
<dbReference type="GO" id="GO:0006412">
    <property type="term" value="P:translation"/>
    <property type="evidence" value="ECO:0007669"/>
    <property type="project" value="UniProtKB-UniRule"/>
</dbReference>
<dbReference type="GO" id="GO:0005840">
    <property type="term" value="C:ribosome"/>
    <property type="evidence" value="ECO:0007669"/>
    <property type="project" value="UniProtKB-KW"/>
</dbReference>
<dbReference type="EMBL" id="FN869859">
    <property type="protein sequence ID" value="CCC82696.1"/>
    <property type="molecule type" value="Genomic_DNA"/>
</dbReference>
<evidence type="ECO:0000313" key="7">
    <source>
        <dbReference type="Proteomes" id="UP000002654"/>
    </source>
</evidence>
<dbReference type="InterPro" id="IPR022309">
    <property type="entry name" value="Ribosomal_Se8/biogenesis_NSA2"/>
</dbReference>
<reference evidence="6 7" key="1">
    <citation type="journal article" date="2011" name="PLoS ONE">
        <title>The complete genome sequence of Thermoproteus tenax: a physiologically versatile member of the Crenarchaeota.</title>
        <authorList>
            <person name="Siebers B."/>
            <person name="Zaparty M."/>
            <person name="Raddatz G."/>
            <person name="Tjaden B."/>
            <person name="Albers S.V."/>
            <person name="Bell S.D."/>
            <person name="Blombach F."/>
            <person name="Kletzin A."/>
            <person name="Kyrpides N."/>
            <person name="Lanz C."/>
            <person name="Plagens A."/>
            <person name="Rampp M."/>
            <person name="Rosinus A."/>
            <person name="von Jan M."/>
            <person name="Makarova K.S."/>
            <person name="Klenk H.P."/>
            <person name="Schuster S.C."/>
            <person name="Hensel R."/>
        </authorList>
    </citation>
    <scope>NUCLEOTIDE SEQUENCE [LARGE SCALE GENOMIC DNA]</scope>
    <source>
        <strain evidence="7">ATCC 35583 / DSM 2078 / JCM 9277 / NBRC 100435 / Kra 1</strain>
    </source>
</reference>
<keyword evidence="7" id="KW-1185">Reference proteome</keyword>
<accession>G4RMM0</accession>
<dbReference type="eggNOG" id="arCOG04154">
    <property type="taxonomic scope" value="Archaea"/>
</dbReference>
<dbReference type="InterPro" id="IPR001047">
    <property type="entry name" value="Ribosomal_eS8"/>
</dbReference>
<dbReference type="KEGG" id="ttn:TTX_2084"/>
<evidence type="ECO:0000256" key="5">
    <source>
        <dbReference type="HAMAP-Rule" id="MF_00029"/>
    </source>
</evidence>
<dbReference type="PaxDb" id="768679-TTX_2084"/>
<dbReference type="PATRIC" id="fig|768679.9.peg.2108"/>
<comment type="similarity">
    <text evidence="1 5">Belongs to the eukaryotic ribosomal protein eS8 family.</text>
</comment>
<evidence type="ECO:0000256" key="2">
    <source>
        <dbReference type="ARBA" id="ARBA00022980"/>
    </source>
</evidence>
<evidence type="ECO:0000256" key="3">
    <source>
        <dbReference type="ARBA" id="ARBA00023274"/>
    </source>
</evidence>
<dbReference type="HAMAP" id="MF_00029">
    <property type="entry name" value="Ribosomal_eS8"/>
    <property type="match status" value="1"/>
</dbReference>
<evidence type="ECO:0000256" key="1">
    <source>
        <dbReference type="ARBA" id="ARBA00005257"/>
    </source>
</evidence>